<accession>A0A5C6AHZ4</accession>
<evidence type="ECO:0000313" key="2">
    <source>
        <dbReference type="EMBL" id="TWT99030.1"/>
    </source>
</evidence>
<reference evidence="2 3" key="1">
    <citation type="submission" date="2019-02" db="EMBL/GenBank/DDBJ databases">
        <title>Deep-cultivation of Planctomycetes and their phenomic and genomic characterization uncovers novel biology.</title>
        <authorList>
            <person name="Wiegand S."/>
            <person name="Jogler M."/>
            <person name="Boedeker C."/>
            <person name="Pinto D."/>
            <person name="Vollmers J."/>
            <person name="Rivas-Marin E."/>
            <person name="Kohn T."/>
            <person name="Peeters S.H."/>
            <person name="Heuer A."/>
            <person name="Rast P."/>
            <person name="Oberbeckmann S."/>
            <person name="Bunk B."/>
            <person name="Jeske O."/>
            <person name="Meyerdierks A."/>
            <person name="Storesund J.E."/>
            <person name="Kallscheuer N."/>
            <person name="Luecker S."/>
            <person name="Lage O.M."/>
            <person name="Pohl T."/>
            <person name="Merkel B.J."/>
            <person name="Hornburger P."/>
            <person name="Mueller R.-W."/>
            <person name="Bruemmer F."/>
            <person name="Labrenz M."/>
            <person name="Spormann A.M."/>
            <person name="Op Den Camp H."/>
            <person name="Overmann J."/>
            <person name="Amann R."/>
            <person name="Jetten M.S.M."/>
            <person name="Mascher T."/>
            <person name="Medema M.H."/>
            <person name="Devos D.P."/>
            <person name="Kaster A.-K."/>
            <person name="Ovreas L."/>
            <person name="Rohde M."/>
            <person name="Galperin M.Y."/>
            <person name="Jogler C."/>
        </authorList>
    </citation>
    <scope>NUCLEOTIDE SEQUENCE [LARGE SCALE GENOMIC DNA]</scope>
    <source>
        <strain evidence="2 3">Pla100</strain>
    </source>
</reference>
<feature type="transmembrane region" description="Helical" evidence="1">
    <location>
        <begin position="145"/>
        <end position="165"/>
    </location>
</feature>
<feature type="transmembrane region" description="Helical" evidence="1">
    <location>
        <begin position="512"/>
        <end position="538"/>
    </location>
</feature>
<gene>
    <name evidence="2" type="ORF">Pla100_22040</name>
</gene>
<evidence type="ECO:0000256" key="1">
    <source>
        <dbReference type="SAM" id="Phobius"/>
    </source>
</evidence>
<feature type="transmembrane region" description="Helical" evidence="1">
    <location>
        <begin position="29"/>
        <end position="54"/>
    </location>
</feature>
<keyword evidence="1" id="KW-1133">Transmembrane helix</keyword>
<proteinExistence type="predicted"/>
<dbReference type="Proteomes" id="UP000316213">
    <property type="component" value="Unassembled WGS sequence"/>
</dbReference>
<feature type="transmembrane region" description="Helical" evidence="1">
    <location>
        <begin position="177"/>
        <end position="197"/>
    </location>
</feature>
<feature type="transmembrane region" description="Helical" evidence="1">
    <location>
        <begin position="362"/>
        <end position="383"/>
    </location>
</feature>
<keyword evidence="3" id="KW-1185">Reference proteome</keyword>
<keyword evidence="1" id="KW-0812">Transmembrane</keyword>
<dbReference type="RefSeq" id="WP_146577665.1">
    <property type="nucleotide sequence ID" value="NZ_SJPM01000003.1"/>
</dbReference>
<evidence type="ECO:0000313" key="3">
    <source>
        <dbReference type="Proteomes" id="UP000316213"/>
    </source>
</evidence>
<dbReference type="Pfam" id="PF16962">
    <property type="entry name" value="ABC_export"/>
    <property type="match status" value="1"/>
</dbReference>
<name>A0A5C6AHZ4_9BACT</name>
<keyword evidence="1" id="KW-0472">Membrane</keyword>
<dbReference type="AlphaFoldDB" id="A0A5C6AHZ4"/>
<organism evidence="2 3">
    <name type="scientific">Neorhodopirellula pilleata</name>
    <dbReference type="NCBI Taxonomy" id="2714738"/>
    <lineage>
        <taxon>Bacteria</taxon>
        <taxon>Pseudomonadati</taxon>
        <taxon>Planctomycetota</taxon>
        <taxon>Planctomycetia</taxon>
        <taxon>Pirellulales</taxon>
        <taxon>Pirellulaceae</taxon>
        <taxon>Neorhodopirellula</taxon>
    </lineage>
</organism>
<dbReference type="InterPro" id="IPR031584">
    <property type="entry name" value="Put_ABC_export"/>
</dbReference>
<dbReference type="OrthoDB" id="231346at2"/>
<feature type="transmembrane region" description="Helical" evidence="1">
    <location>
        <begin position="66"/>
        <end position="85"/>
    </location>
</feature>
<feature type="transmembrane region" description="Helical" evidence="1">
    <location>
        <begin position="484"/>
        <end position="506"/>
    </location>
</feature>
<protein>
    <submittedName>
        <fullName evidence="2">Uncharacterized protein</fullName>
    </submittedName>
</protein>
<sequence>MFDPALRQLIWFQSRAAFRQGWRRVKTPGGALLTLVLLVCVGFAVIPSIAMAFLNPSIFESSTPSVFPSFMPLMMFVIASQMVASETGKKLMELRPPELQFVLAGPFTHSQILSYRLTTMAISWSILSAFFSLVSLPYVENGLSAYLGILLGGAFVFSLSFLRALLIPRWSPQANRWVLVGLRSALVALILEAAFLISRHPDWLSHDGVLLLIDSSYLATWFAFPFTPFSYLLFGAINGAMIANALIGTLMVVGSVACCYRLNDGFSELAVEGVARRQERLSRISDGNVYARKPKHIERKRGLPMLGWWGGIGPVAWSQMTITWRRTGTLLTWLIAAALVTAVALAIGMRTGSLRLESNSRLIFFLVAMIAASYLGFIVSMITQSGFSIKQSLLTWYQTLPIRSVPLAIGMAMGSVGLMFAIRMSAAAIGWAVTNQSFADTVAILVGFIVIDIAIASVLNSVAAATPLRITTAGTPDIFQGARAMVFMLAATIVMIPIGLAAGLGALIGGLWWGFAIVPCVLSAAMVVLATMPVLWWITGNRFQNRELPAC</sequence>
<feature type="transmembrane region" description="Helical" evidence="1">
    <location>
        <begin position="331"/>
        <end position="350"/>
    </location>
</feature>
<dbReference type="EMBL" id="SJPM01000003">
    <property type="protein sequence ID" value="TWT99030.1"/>
    <property type="molecule type" value="Genomic_DNA"/>
</dbReference>
<feature type="transmembrane region" description="Helical" evidence="1">
    <location>
        <begin position="442"/>
        <end position="463"/>
    </location>
</feature>
<comment type="caution">
    <text evidence="2">The sequence shown here is derived from an EMBL/GenBank/DDBJ whole genome shotgun (WGS) entry which is preliminary data.</text>
</comment>
<feature type="transmembrane region" description="Helical" evidence="1">
    <location>
        <begin position="404"/>
        <end position="422"/>
    </location>
</feature>
<feature type="transmembrane region" description="Helical" evidence="1">
    <location>
        <begin position="117"/>
        <end position="139"/>
    </location>
</feature>
<feature type="transmembrane region" description="Helical" evidence="1">
    <location>
        <begin position="241"/>
        <end position="263"/>
    </location>
</feature>